<dbReference type="Gene3D" id="3.30.530.20">
    <property type="match status" value="1"/>
</dbReference>
<protein>
    <recommendedName>
        <fullName evidence="2">Bet v I/Major latex protein domain-containing protein</fullName>
    </recommendedName>
</protein>
<dbReference type="PANTHER" id="PTHR31338:SF16">
    <property type="entry name" value="POLYKETIDE CYCLASE_DEHYDRASE AND LIPID TRANSPORT SUPERFAMILY PROTEIN"/>
    <property type="match status" value="1"/>
</dbReference>
<comment type="caution">
    <text evidence="3">The sequence shown here is derived from an EMBL/GenBank/DDBJ whole genome shotgun (WGS) entry which is preliminary data.</text>
</comment>
<dbReference type="AlphaFoldDB" id="A0AAN7FT11"/>
<name>A0AAN7FT11_QUERU</name>
<dbReference type="Proteomes" id="UP001324115">
    <property type="component" value="Unassembled WGS sequence"/>
</dbReference>
<proteinExistence type="inferred from homology"/>
<dbReference type="InterPro" id="IPR000916">
    <property type="entry name" value="Bet_v_I/MLP"/>
</dbReference>
<reference evidence="3 4" key="1">
    <citation type="journal article" date="2023" name="G3 (Bethesda)">
        <title>A haplotype-resolved chromosome-scale genome for Quercus rubra L. provides insights into the genetics of adaptive traits for red oak species.</title>
        <authorList>
            <person name="Kapoor B."/>
            <person name="Jenkins J."/>
            <person name="Schmutz J."/>
            <person name="Zhebentyayeva T."/>
            <person name="Kuelheim C."/>
            <person name="Coggeshall M."/>
            <person name="Heim C."/>
            <person name="Lasky J.R."/>
            <person name="Leites L."/>
            <person name="Islam-Faridi N."/>
            <person name="Romero-Severson J."/>
            <person name="DeLeo V.L."/>
            <person name="Lucas S.M."/>
            <person name="Lazic D."/>
            <person name="Gailing O."/>
            <person name="Carlson J."/>
            <person name="Staton M."/>
        </authorList>
    </citation>
    <scope>NUCLEOTIDE SEQUENCE [LARGE SCALE GENOMIC DNA]</scope>
    <source>
        <strain evidence="3">Pseudo-F2</strain>
    </source>
</reference>
<evidence type="ECO:0000313" key="4">
    <source>
        <dbReference type="Proteomes" id="UP001324115"/>
    </source>
</evidence>
<dbReference type="InterPro" id="IPR023393">
    <property type="entry name" value="START-like_dom_sf"/>
</dbReference>
<evidence type="ECO:0000259" key="2">
    <source>
        <dbReference type="SMART" id="SM01037"/>
    </source>
</evidence>
<evidence type="ECO:0000256" key="1">
    <source>
        <dbReference type="ARBA" id="ARBA00038242"/>
    </source>
</evidence>
<sequence length="150" mass="16762">MALVGKQEADVEIKAPADKFFNILRSEIHHIPNISSDKVHGVEVHEGDWETSGSVKLWKFTVDGKTETIKDKVQIDDKNKSVTFSAIEGDLFKSYKSYKATIKITTTAEGALAKVTLDYEKLSEDVPAPDKYLDFVLNILKDVDAHIIKP</sequence>
<organism evidence="3 4">
    <name type="scientific">Quercus rubra</name>
    <name type="common">Northern red oak</name>
    <name type="synonym">Quercus borealis</name>
    <dbReference type="NCBI Taxonomy" id="3512"/>
    <lineage>
        <taxon>Eukaryota</taxon>
        <taxon>Viridiplantae</taxon>
        <taxon>Streptophyta</taxon>
        <taxon>Embryophyta</taxon>
        <taxon>Tracheophyta</taxon>
        <taxon>Spermatophyta</taxon>
        <taxon>Magnoliopsida</taxon>
        <taxon>eudicotyledons</taxon>
        <taxon>Gunneridae</taxon>
        <taxon>Pentapetalae</taxon>
        <taxon>rosids</taxon>
        <taxon>fabids</taxon>
        <taxon>Fagales</taxon>
        <taxon>Fagaceae</taxon>
        <taxon>Quercus</taxon>
    </lineage>
</organism>
<dbReference type="PANTHER" id="PTHR31338">
    <property type="entry name" value="POLYKETIDE CYCLASE/DEHYDRASE AND LIPID TRANSPORT SUPERFAMILY PROTEIN"/>
    <property type="match status" value="1"/>
</dbReference>
<dbReference type="SUPFAM" id="SSF55961">
    <property type="entry name" value="Bet v1-like"/>
    <property type="match status" value="1"/>
</dbReference>
<accession>A0AAN7FT11</accession>
<gene>
    <name evidence="3" type="ORF">RGQ29_014678</name>
</gene>
<dbReference type="EMBL" id="JAXUIC010000003">
    <property type="protein sequence ID" value="KAK4596731.1"/>
    <property type="molecule type" value="Genomic_DNA"/>
</dbReference>
<dbReference type="GO" id="GO:0006952">
    <property type="term" value="P:defense response"/>
    <property type="evidence" value="ECO:0007669"/>
    <property type="project" value="InterPro"/>
</dbReference>
<keyword evidence="4" id="KW-1185">Reference proteome</keyword>
<dbReference type="CDD" id="cd07816">
    <property type="entry name" value="Bet_v1-like"/>
    <property type="match status" value="1"/>
</dbReference>
<evidence type="ECO:0000313" key="3">
    <source>
        <dbReference type="EMBL" id="KAK4596731.1"/>
    </source>
</evidence>
<feature type="domain" description="Bet v I/Major latex protein" evidence="2">
    <location>
        <begin position="2"/>
        <end position="150"/>
    </location>
</feature>
<dbReference type="InterPro" id="IPR052006">
    <property type="entry name" value="MLP-like"/>
</dbReference>
<dbReference type="Pfam" id="PF00407">
    <property type="entry name" value="Bet_v_1"/>
    <property type="match status" value="1"/>
</dbReference>
<comment type="similarity">
    <text evidence="1">Belongs to the MLP family.</text>
</comment>
<dbReference type="SMART" id="SM01037">
    <property type="entry name" value="Bet_v_1"/>
    <property type="match status" value="1"/>
</dbReference>